<evidence type="ECO:0000256" key="2">
    <source>
        <dbReference type="ARBA" id="ARBA00022676"/>
    </source>
</evidence>
<keyword evidence="3" id="KW-0808">Transferase</keyword>
<keyword evidence="4 6" id="KW-0472">Membrane</keyword>
<feature type="transmembrane region" description="Helical" evidence="6">
    <location>
        <begin position="69"/>
        <end position="87"/>
    </location>
</feature>
<dbReference type="GO" id="GO:0016020">
    <property type="term" value="C:membrane"/>
    <property type="evidence" value="ECO:0007669"/>
    <property type="project" value="UniProtKB-SubCell"/>
</dbReference>
<evidence type="ECO:0000256" key="5">
    <source>
        <dbReference type="ARBA" id="ARBA00023180"/>
    </source>
</evidence>
<protein>
    <submittedName>
        <fullName evidence="7">Uncharacterized protein</fullName>
    </submittedName>
</protein>
<evidence type="ECO:0000256" key="4">
    <source>
        <dbReference type="ARBA" id="ARBA00023136"/>
    </source>
</evidence>
<proteinExistence type="predicted"/>
<evidence type="ECO:0000313" key="7">
    <source>
        <dbReference type="EMBL" id="JAG96243.1"/>
    </source>
</evidence>
<dbReference type="GO" id="GO:0016757">
    <property type="term" value="F:glycosyltransferase activity"/>
    <property type="evidence" value="ECO:0007669"/>
    <property type="project" value="UniProtKB-KW"/>
</dbReference>
<sequence>MPRNVTIHVYEALHRLTLPLRTNIDRHSLSSKGCLRHIFIFIHIIVGNGGEKWTMKKRAVGLQHHSNLWSLKAGLALIAGAFILIMFKLHAQFRPQSNLNYEKFPQTYAGKPKVAFLFLARHRLPLDFAWQHFFEGAEEPNFSIYIHARPGFVYNEITTTCTFFHGRQISDSIQVGWGESSMIEAERILLRRALTDPANQIFILLSDSCVPLYNFSYVYDYVMSSPKSFVDSFLDPKGERYNLKMAPVIPKNKWRKGSQWVTLVRKHAEIMAADNTIFPVFKRHCKRRAPLPEHLRKQVHLAVVQKEHNCIPDEHYVQTLLAMRGLEDELEHRTLTYTSWNQSKNELDTQGWHPRTFKYADVDAKLVESIKGTDHVYYPTEYRTEWCSRNGTQCPCFLFARKFSRGGAIRLLNHADLDHHFRMVGNSQLEPLSLSKANATSQK</sequence>
<keyword evidence="6" id="KW-1133">Transmembrane helix</keyword>
<dbReference type="AlphaFoldDB" id="A0A0D6R1U4"/>
<dbReference type="InterPro" id="IPR003406">
    <property type="entry name" value="Glyco_trans_14"/>
</dbReference>
<dbReference type="PANTHER" id="PTHR31042">
    <property type="entry name" value="CORE-2/I-BRANCHING BETA-1,6-N-ACETYLGLUCOSAMINYLTRANSFERASE FAMILY PROTEIN-RELATED"/>
    <property type="match status" value="1"/>
</dbReference>
<dbReference type="Pfam" id="PF02485">
    <property type="entry name" value="Branch"/>
    <property type="match status" value="1"/>
</dbReference>
<name>A0A0D6R1U4_ARACU</name>
<keyword evidence="5" id="KW-0325">Glycoprotein</keyword>
<organism evidence="7">
    <name type="scientific">Araucaria cunninghamii</name>
    <name type="common">Hoop pine</name>
    <name type="synonym">Moreton Bay pine</name>
    <dbReference type="NCBI Taxonomy" id="56994"/>
    <lineage>
        <taxon>Eukaryota</taxon>
        <taxon>Viridiplantae</taxon>
        <taxon>Streptophyta</taxon>
        <taxon>Embryophyta</taxon>
        <taxon>Tracheophyta</taxon>
        <taxon>Spermatophyta</taxon>
        <taxon>Pinopsida</taxon>
        <taxon>Pinidae</taxon>
        <taxon>Conifers II</taxon>
        <taxon>Araucariales</taxon>
        <taxon>Araucariaceae</taxon>
        <taxon>Araucaria</taxon>
    </lineage>
</organism>
<evidence type="ECO:0000256" key="6">
    <source>
        <dbReference type="SAM" id="Phobius"/>
    </source>
</evidence>
<accession>A0A0D6R1U4</accession>
<dbReference type="PANTHER" id="PTHR31042:SF70">
    <property type="entry name" value="OS01G0695200 PROTEIN"/>
    <property type="match status" value="1"/>
</dbReference>
<reference evidence="7" key="1">
    <citation type="submission" date="2015-03" db="EMBL/GenBank/DDBJ databases">
        <title>A transcriptome of Araucaria cunninghamii, an australian fine timber species.</title>
        <authorList>
            <person name="Jing Yi C.J.Y."/>
            <person name="Yin San L.Y.S."/>
            <person name="Abdul Karim S.S."/>
            <person name="Wan Azmi N.N."/>
            <person name="Hercus R.R."/>
            <person name="Croft L.L."/>
        </authorList>
    </citation>
    <scope>NUCLEOTIDE SEQUENCE</scope>
    <source>
        <strain evidence="7">MI0301</strain>
        <tissue evidence="7">Leaf</tissue>
    </source>
</reference>
<evidence type="ECO:0000256" key="1">
    <source>
        <dbReference type="ARBA" id="ARBA00004606"/>
    </source>
</evidence>
<keyword evidence="2" id="KW-0328">Glycosyltransferase</keyword>
<keyword evidence="6" id="KW-0812">Transmembrane</keyword>
<dbReference type="InterPro" id="IPR044174">
    <property type="entry name" value="BC10-like"/>
</dbReference>
<dbReference type="EMBL" id="GCKF01038168">
    <property type="protein sequence ID" value="JAG96243.1"/>
    <property type="molecule type" value="Transcribed_RNA"/>
</dbReference>
<evidence type="ECO:0000256" key="3">
    <source>
        <dbReference type="ARBA" id="ARBA00022679"/>
    </source>
</evidence>
<comment type="subcellular location">
    <subcellularLocation>
        <location evidence="1">Membrane</location>
        <topology evidence="1">Single-pass type II membrane protein</topology>
    </subcellularLocation>
</comment>